<dbReference type="InterPro" id="IPR040092">
    <property type="entry name" value="TBRG1"/>
</dbReference>
<dbReference type="PANTHER" id="PTHR22715">
    <property type="entry name" value="TRANSFORMING GROWTH FACTOR BETA REGULATED GENE 1"/>
    <property type="match status" value="1"/>
</dbReference>
<sequence length="420" mass="45607">MPRPKQKVGDPSSIPPPPFLIGNQAVLLSREERVTQAARAAQGSFRSPPELPGEQREQQQKRLAFLCSSEPPSILPTRLAMKKTLRKNQGERYRLKFRRLRRAAKVLVYENAALCDEIARLEAKYLRVREERRFLLARLLQAQALAEDEPPLPAVASASQPSPDEPAARKPRRERKGKENGRASKRRAAPDLSVRRLVPPLPLDPSGRPVLPIALGPLTVYSLGEIVTDRPGFHTETAIYPVGYCSTRIFASTRRPVHRCLYTCQIKDGGGGPHFEIAPEDEPGCVVAGSTPDACHAQLLEAVGAAQLEPAGAEFFGLSHPAIQHLIQSCPGARKCTGYRWLRFEVCRQADGPPPEGLPPGNPGTDYEAFQSQGLAGPVGLDFPTATPSPPSGNGYAELFLPCAPSGGSPIPQSPESDTD</sequence>
<dbReference type="InterPro" id="IPR003888">
    <property type="entry name" value="FYrich_N"/>
</dbReference>
<dbReference type="Pfam" id="PF05964">
    <property type="entry name" value="FYRN"/>
    <property type="match status" value="1"/>
</dbReference>
<feature type="coiled-coil region" evidence="3">
    <location>
        <begin position="111"/>
        <end position="138"/>
    </location>
</feature>
<dbReference type="Pfam" id="PF24237">
    <property type="entry name" value="INO80E"/>
    <property type="match status" value="1"/>
</dbReference>
<dbReference type="Proteomes" id="UP000472272">
    <property type="component" value="Chromosome 13"/>
</dbReference>
<dbReference type="InterPro" id="IPR056515">
    <property type="entry name" value="INO80E_N"/>
</dbReference>
<protein>
    <recommendedName>
        <fullName evidence="5">INO80 complex subunit E N-terminal domain-containing protein</fullName>
    </recommendedName>
</protein>
<evidence type="ECO:0000256" key="4">
    <source>
        <dbReference type="SAM" id="MobiDB-lite"/>
    </source>
</evidence>
<dbReference type="GO" id="GO:0005634">
    <property type="term" value="C:nucleus"/>
    <property type="evidence" value="ECO:0007669"/>
    <property type="project" value="UniProtKB-SubCell"/>
</dbReference>
<dbReference type="SMART" id="SM00542">
    <property type="entry name" value="FYRC"/>
    <property type="match status" value="1"/>
</dbReference>
<evidence type="ECO:0000313" key="6">
    <source>
        <dbReference type="Ensembl" id="ENSPMRP00000020716.1"/>
    </source>
</evidence>
<dbReference type="GeneTree" id="ENSGT00390000013374"/>
<dbReference type="InterPro" id="IPR003889">
    <property type="entry name" value="FYrich_C"/>
</dbReference>
<feature type="region of interest" description="Disordered" evidence="4">
    <location>
        <begin position="151"/>
        <end position="191"/>
    </location>
</feature>
<evidence type="ECO:0000313" key="7">
    <source>
        <dbReference type="Proteomes" id="UP000472272"/>
    </source>
</evidence>
<dbReference type="PANTHER" id="PTHR22715:SF0">
    <property type="entry name" value="TRANSFORMING GROWTH FACTOR BETA REGULATOR 1"/>
    <property type="match status" value="1"/>
</dbReference>
<dbReference type="AlphaFoldDB" id="A0A670J8Y0"/>
<keyword evidence="7" id="KW-1185">Reference proteome</keyword>
<organism evidence="6 7">
    <name type="scientific">Podarcis muralis</name>
    <name type="common">Wall lizard</name>
    <name type="synonym">Lacerta muralis</name>
    <dbReference type="NCBI Taxonomy" id="64176"/>
    <lineage>
        <taxon>Eukaryota</taxon>
        <taxon>Metazoa</taxon>
        <taxon>Chordata</taxon>
        <taxon>Craniata</taxon>
        <taxon>Vertebrata</taxon>
        <taxon>Euteleostomi</taxon>
        <taxon>Lepidosauria</taxon>
        <taxon>Squamata</taxon>
        <taxon>Bifurcata</taxon>
        <taxon>Unidentata</taxon>
        <taxon>Episquamata</taxon>
        <taxon>Laterata</taxon>
        <taxon>Lacertibaenia</taxon>
        <taxon>Lacertidae</taxon>
        <taxon>Podarcis</taxon>
    </lineage>
</organism>
<feature type="domain" description="INO80 complex subunit E N-terminal" evidence="5">
    <location>
        <begin position="93"/>
        <end position="139"/>
    </location>
</feature>
<dbReference type="Pfam" id="PF05965">
    <property type="entry name" value="FYRC"/>
    <property type="match status" value="1"/>
</dbReference>
<reference evidence="6 7" key="1">
    <citation type="journal article" date="2019" name="Proc. Natl. Acad. Sci. U.S.A.">
        <title>Regulatory changes in pterin and carotenoid genes underlie balanced color polymorphisms in the wall lizard.</title>
        <authorList>
            <person name="Andrade P."/>
            <person name="Pinho C."/>
            <person name="Perez I de Lanuza G."/>
            <person name="Afonso S."/>
            <person name="Brejcha J."/>
            <person name="Rubin C.J."/>
            <person name="Wallerman O."/>
            <person name="Pereira P."/>
            <person name="Sabatino S.J."/>
            <person name="Bellati A."/>
            <person name="Pellitteri-Rosa D."/>
            <person name="Bosakova Z."/>
            <person name="Bunikis I."/>
            <person name="Carretero M.A."/>
            <person name="Feiner N."/>
            <person name="Marsik P."/>
            <person name="Pauperio F."/>
            <person name="Salvi D."/>
            <person name="Soler L."/>
            <person name="While G.M."/>
            <person name="Uller T."/>
            <person name="Font E."/>
            <person name="Andersson L."/>
            <person name="Carneiro M."/>
        </authorList>
    </citation>
    <scope>NUCLEOTIDE SEQUENCE</scope>
</reference>
<keyword evidence="3" id="KW-0175">Coiled coil</keyword>
<accession>A0A670J8Y0</accession>
<comment type="subcellular location">
    <subcellularLocation>
        <location evidence="1">Nucleus</location>
    </subcellularLocation>
</comment>
<evidence type="ECO:0000256" key="3">
    <source>
        <dbReference type="SAM" id="Coils"/>
    </source>
</evidence>
<reference evidence="6" key="2">
    <citation type="submission" date="2025-08" db="UniProtKB">
        <authorList>
            <consortium name="Ensembl"/>
        </authorList>
    </citation>
    <scope>IDENTIFICATION</scope>
</reference>
<reference evidence="6" key="3">
    <citation type="submission" date="2025-09" db="UniProtKB">
        <authorList>
            <consortium name="Ensembl"/>
        </authorList>
    </citation>
    <scope>IDENTIFICATION</scope>
</reference>
<dbReference type="Ensembl" id="ENSPMRT00000022000.1">
    <property type="protein sequence ID" value="ENSPMRP00000020716.1"/>
    <property type="gene ID" value="ENSPMRG00000013455.1"/>
</dbReference>
<dbReference type="PROSITE" id="PS51543">
    <property type="entry name" value="FYRC"/>
    <property type="match status" value="1"/>
</dbReference>
<dbReference type="PROSITE" id="PS51542">
    <property type="entry name" value="FYRN"/>
    <property type="match status" value="1"/>
</dbReference>
<feature type="region of interest" description="Disordered" evidence="4">
    <location>
        <begin position="37"/>
        <end position="58"/>
    </location>
</feature>
<name>A0A670J8Y0_PODMU</name>
<dbReference type="OMA" id="SSASACY"/>
<keyword evidence="2" id="KW-0539">Nucleus</keyword>
<dbReference type="Gene3D" id="3.30.160.360">
    <property type="match status" value="1"/>
</dbReference>
<evidence type="ECO:0000256" key="1">
    <source>
        <dbReference type="ARBA" id="ARBA00004123"/>
    </source>
</evidence>
<dbReference type="GO" id="GO:0051726">
    <property type="term" value="P:regulation of cell cycle"/>
    <property type="evidence" value="ECO:0007669"/>
    <property type="project" value="TreeGrafter"/>
</dbReference>
<proteinExistence type="predicted"/>
<dbReference type="SMART" id="SM00541">
    <property type="entry name" value="FYRN"/>
    <property type="match status" value="1"/>
</dbReference>
<feature type="region of interest" description="Disordered" evidence="4">
    <location>
        <begin position="375"/>
        <end position="398"/>
    </location>
</feature>
<evidence type="ECO:0000259" key="5">
    <source>
        <dbReference type="Pfam" id="PF24237"/>
    </source>
</evidence>
<evidence type="ECO:0000256" key="2">
    <source>
        <dbReference type="ARBA" id="ARBA00023242"/>
    </source>
</evidence>